<comment type="catalytic activity">
    <reaction evidence="9">
        <text>Typically cleaves a -Gly-|-Phe- bond to release an N-terminal, basic peptide of 5-8 residues from type IV prepilin, and then N-methylates the new N-terminal amino group, the methyl donor being S-adenosyl-L-methionine.</text>
        <dbReference type="EC" id="3.4.23.43"/>
    </reaction>
</comment>
<dbReference type="GO" id="GO:0004190">
    <property type="term" value="F:aspartic-type endopeptidase activity"/>
    <property type="evidence" value="ECO:0007669"/>
    <property type="project" value="UniProtKB-EC"/>
</dbReference>
<dbReference type="GO" id="GO:0008168">
    <property type="term" value="F:methyltransferase activity"/>
    <property type="evidence" value="ECO:0007669"/>
    <property type="project" value="UniProtKB-KW"/>
</dbReference>
<dbReference type="Pfam" id="PF01478">
    <property type="entry name" value="Peptidase_A24"/>
    <property type="match status" value="1"/>
</dbReference>
<keyword evidence="9" id="KW-0378">Hydrolase</keyword>
<gene>
    <name evidence="13" type="ORF">HYN51_05570</name>
</gene>
<evidence type="ECO:0000256" key="8">
    <source>
        <dbReference type="RuleBase" id="RU003793"/>
    </source>
</evidence>
<dbReference type="PRINTS" id="PR00864">
    <property type="entry name" value="PREPILNPTASE"/>
</dbReference>
<comment type="subcellular location">
    <subcellularLocation>
        <location evidence="1">Cell inner membrane</location>
        <topology evidence="1">Multi-pass membrane protein</topology>
    </subcellularLocation>
    <subcellularLocation>
        <location evidence="9">Cell membrane</location>
        <topology evidence="9">Multi-pass membrane protein</topology>
    </subcellularLocation>
</comment>
<dbReference type="EC" id="2.1.1.-" evidence="9"/>
<dbReference type="KEGG" id="lpv:HYN51_05570"/>
<dbReference type="EC" id="3.4.23.43" evidence="9"/>
<proteinExistence type="inferred from homology"/>
<keyword evidence="9" id="KW-0489">Methyltransferase</keyword>
<keyword evidence="6 10" id="KW-1133">Transmembrane helix</keyword>
<evidence type="ECO:0000259" key="11">
    <source>
        <dbReference type="Pfam" id="PF01478"/>
    </source>
</evidence>
<dbReference type="InterPro" id="IPR050882">
    <property type="entry name" value="Prepilin_peptidase/N-MTase"/>
</dbReference>
<evidence type="ECO:0000256" key="4">
    <source>
        <dbReference type="ARBA" id="ARBA00022519"/>
    </source>
</evidence>
<feature type="transmembrane region" description="Helical" evidence="10">
    <location>
        <begin position="183"/>
        <end position="204"/>
    </location>
</feature>
<dbReference type="InterPro" id="IPR014032">
    <property type="entry name" value="Peptidase_A24A_bac"/>
</dbReference>
<dbReference type="EMBL" id="CP029185">
    <property type="protein sequence ID" value="AWH88073.1"/>
    <property type="molecule type" value="Genomic_DNA"/>
</dbReference>
<evidence type="ECO:0000313" key="13">
    <source>
        <dbReference type="EMBL" id="AWH88073.1"/>
    </source>
</evidence>
<dbReference type="PANTHER" id="PTHR30487:SF0">
    <property type="entry name" value="PREPILIN LEADER PEPTIDASE_N-METHYLTRANSFERASE-RELATED"/>
    <property type="match status" value="1"/>
</dbReference>
<evidence type="ECO:0000313" key="14">
    <source>
        <dbReference type="Proteomes" id="UP000244908"/>
    </source>
</evidence>
<dbReference type="RefSeq" id="WP_108900148.1">
    <property type="nucleotide sequence ID" value="NZ_CP029185.2"/>
</dbReference>
<dbReference type="Pfam" id="PF06750">
    <property type="entry name" value="A24_N_bact"/>
    <property type="match status" value="1"/>
</dbReference>
<keyword evidence="7 10" id="KW-0472">Membrane</keyword>
<dbReference type="InterPro" id="IPR000045">
    <property type="entry name" value="Prepilin_IV_endopep_pep"/>
</dbReference>
<dbReference type="GO" id="GO:0005886">
    <property type="term" value="C:plasma membrane"/>
    <property type="evidence" value="ECO:0007669"/>
    <property type="project" value="UniProtKB-SubCell"/>
</dbReference>
<evidence type="ECO:0000256" key="6">
    <source>
        <dbReference type="ARBA" id="ARBA00022989"/>
    </source>
</evidence>
<sequence>MDNAFVILSFGLLGLLGGNLTTRIAHQIPPILFAHWRQQYRQIINTTAPLSTTSTTFSPALLSYPLCPHCSQPFSKISLLLMIPWLCLRGRCPSCRQAISGRYPLTELACGLLFMLIANSATDPVRMTILLLVTLWLVTASLIDISHQLLPDIFTLPLIWSGLIFALFGLTPLSLPESLTSTLVGYMLLWVPATLFRLLKGIYGLGGGDIKLLAGLGAWTGVDALPMIMVTASLSGLICLLLINRGQETKNHTIAFGPFLAIAGWLALL</sequence>
<comment type="similarity">
    <text evidence="2 8">Belongs to the peptidase A24 family.</text>
</comment>
<keyword evidence="3" id="KW-1003">Cell membrane</keyword>
<evidence type="ECO:0000256" key="3">
    <source>
        <dbReference type="ARBA" id="ARBA00022475"/>
    </source>
</evidence>
<protein>
    <recommendedName>
        <fullName evidence="9">Prepilin leader peptidase/N-methyltransferase</fullName>
        <ecNumber evidence="9">2.1.1.-</ecNumber>
        <ecNumber evidence="9">3.4.23.43</ecNumber>
    </recommendedName>
</protein>
<dbReference type="Gene3D" id="1.20.120.1220">
    <property type="match status" value="1"/>
</dbReference>
<feature type="transmembrane region" description="Helical" evidence="10">
    <location>
        <begin position="129"/>
        <end position="147"/>
    </location>
</feature>
<dbReference type="GO" id="GO:0006465">
    <property type="term" value="P:signal peptide processing"/>
    <property type="evidence" value="ECO:0007669"/>
    <property type="project" value="TreeGrafter"/>
</dbReference>
<evidence type="ECO:0000256" key="5">
    <source>
        <dbReference type="ARBA" id="ARBA00022692"/>
    </source>
</evidence>
<name>A0A2Y9TWI8_9GAMM</name>
<keyword evidence="5 9" id="KW-0812">Transmembrane</keyword>
<evidence type="ECO:0000259" key="12">
    <source>
        <dbReference type="Pfam" id="PF06750"/>
    </source>
</evidence>
<evidence type="ECO:0000256" key="2">
    <source>
        <dbReference type="ARBA" id="ARBA00005801"/>
    </source>
</evidence>
<keyword evidence="9" id="KW-0511">Multifunctional enzyme</keyword>
<dbReference type="OrthoDB" id="9789291at2"/>
<dbReference type="InterPro" id="IPR010627">
    <property type="entry name" value="Prepilin_pept_A24_N"/>
</dbReference>
<dbReference type="GO" id="GO:0032259">
    <property type="term" value="P:methylation"/>
    <property type="evidence" value="ECO:0007669"/>
    <property type="project" value="UniProtKB-KW"/>
</dbReference>
<accession>A0A2Y9TWI8</accession>
<reference evidence="13 14" key="1">
    <citation type="journal article" date="2019" name="Int. J. Syst. Evol. Microbiol.">
        <title>Limnobaculum parvum gen. nov., sp. nov., isolated from a freshwater lake.</title>
        <authorList>
            <person name="Baek C."/>
            <person name="Shin S.K."/>
            <person name="Yi H."/>
        </authorList>
    </citation>
    <scope>NUCLEOTIDE SEQUENCE [LARGE SCALE GENOMIC DNA]</scope>
    <source>
        <strain evidence="13 14">HYN0051</strain>
    </source>
</reference>
<evidence type="ECO:0000256" key="9">
    <source>
        <dbReference type="RuleBase" id="RU003794"/>
    </source>
</evidence>
<feature type="domain" description="Prepilin type IV endopeptidase peptidase" evidence="11">
    <location>
        <begin position="132"/>
        <end position="240"/>
    </location>
</feature>
<dbReference type="AlphaFoldDB" id="A0A2Y9TWI8"/>
<keyword evidence="14" id="KW-1185">Reference proteome</keyword>
<keyword evidence="9" id="KW-0808">Transferase</keyword>
<comment type="function">
    <text evidence="9">Plays an essential role in type IV pili and type II pseudopili formation by proteolytically removing the leader sequence from substrate proteins and subsequently monomethylating the alpha-amino group of the newly exposed N-terminal phenylalanine.</text>
</comment>
<feature type="transmembrane region" description="Helical" evidence="10">
    <location>
        <begin position="153"/>
        <end position="171"/>
    </location>
</feature>
<evidence type="ECO:0000256" key="10">
    <source>
        <dbReference type="SAM" id="Phobius"/>
    </source>
</evidence>
<organism evidence="13 14">
    <name type="scientific">Limnobaculum parvum</name>
    <dbReference type="NCBI Taxonomy" id="2172103"/>
    <lineage>
        <taxon>Bacteria</taxon>
        <taxon>Pseudomonadati</taxon>
        <taxon>Pseudomonadota</taxon>
        <taxon>Gammaproteobacteria</taxon>
        <taxon>Enterobacterales</taxon>
        <taxon>Budviciaceae</taxon>
        <taxon>Limnobaculum</taxon>
    </lineage>
</organism>
<feature type="transmembrane region" description="Helical" evidence="10">
    <location>
        <begin position="224"/>
        <end position="244"/>
    </location>
</feature>
<feature type="domain" description="Prepilin peptidase A24 N-terminal" evidence="12">
    <location>
        <begin position="65"/>
        <end position="118"/>
    </location>
</feature>
<dbReference type="PANTHER" id="PTHR30487">
    <property type="entry name" value="TYPE 4 PREPILIN-LIKE PROTEINS LEADER PEPTIDE-PROCESSING ENZYME"/>
    <property type="match status" value="1"/>
</dbReference>
<evidence type="ECO:0000256" key="1">
    <source>
        <dbReference type="ARBA" id="ARBA00004429"/>
    </source>
</evidence>
<keyword evidence="4" id="KW-0997">Cell inner membrane</keyword>
<dbReference type="Proteomes" id="UP000244908">
    <property type="component" value="Chromosome"/>
</dbReference>
<evidence type="ECO:0000256" key="7">
    <source>
        <dbReference type="ARBA" id="ARBA00023136"/>
    </source>
</evidence>
<keyword evidence="9" id="KW-0645">Protease</keyword>